<accession>A0A4R9G5I2</accession>
<dbReference type="Proteomes" id="UP000297453">
    <property type="component" value="Unassembled WGS sequence"/>
</dbReference>
<organism evidence="2 3">
    <name type="scientific">Leptospira semungkisensis</name>
    <dbReference type="NCBI Taxonomy" id="2484985"/>
    <lineage>
        <taxon>Bacteria</taxon>
        <taxon>Pseudomonadati</taxon>
        <taxon>Spirochaetota</taxon>
        <taxon>Spirochaetia</taxon>
        <taxon>Leptospirales</taxon>
        <taxon>Leptospiraceae</taxon>
        <taxon>Leptospira</taxon>
    </lineage>
</organism>
<proteinExistence type="predicted"/>
<feature type="transmembrane region" description="Helical" evidence="1">
    <location>
        <begin position="131"/>
        <end position="150"/>
    </location>
</feature>
<keyword evidence="1" id="KW-0472">Membrane</keyword>
<evidence type="ECO:0000256" key="1">
    <source>
        <dbReference type="SAM" id="Phobius"/>
    </source>
</evidence>
<keyword evidence="1" id="KW-1133">Transmembrane helix</keyword>
<protein>
    <submittedName>
        <fullName evidence="2">Uncharacterized protein</fullName>
    </submittedName>
</protein>
<gene>
    <name evidence="2" type="ORF">EHO59_01260</name>
</gene>
<keyword evidence="3" id="KW-1185">Reference proteome</keyword>
<dbReference type="AlphaFoldDB" id="A0A4R9G5I2"/>
<keyword evidence="1" id="KW-0812">Transmembrane</keyword>
<dbReference type="RefSeq" id="WP_135583988.1">
    <property type="nucleotide sequence ID" value="NZ_RQEP01000005.1"/>
</dbReference>
<sequence length="162" mass="18409">MNILRRILFWLGTFSFLLIPFCILVAEAGTCFQGDESIFVLFTQVAFAAGIFSFFLTSYGSVPTGLVSLVFAFLPFLISFYFYVAYVPIYFVYSTIQKLHLCAIVHSDLTLYDSAHSPIEAIPATFFSRTYAILMLLPVICSYFPAYRIWKSGSFSRRNSKN</sequence>
<evidence type="ECO:0000313" key="2">
    <source>
        <dbReference type="EMBL" id="TGK06792.1"/>
    </source>
</evidence>
<dbReference type="OrthoDB" id="328860at2"/>
<name>A0A4R9G5I2_9LEPT</name>
<comment type="caution">
    <text evidence="2">The sequence shown here is derived from an EMBL/GenBank/DDBJ whole genome shotgun (WGS) entry which is preliminary data.</text>
</comment>
<evidence type="ECO:0000313" key="3">
    <source>
        <dbReference type="Proteomes" id="UP000297453"/>
    </source>
</evidence>
<feature type="transmembrane region" description="Helical" evidence="1">
    <location>
        <begin position="66"/>
        <end position="91"/>
    </location>
</feature>
<dbReference type="EMBL" id="RQEP01000005">
    <property type="protein sequence ID" value="TGK06792.1"/>
    <property type="molecule type" value="Genomic_DNA"/>
</dbReference>
<reference evidence="2" key="1">
    <citation type="journal article" date="2019" name="PLoS Negl. Trop. Dis.">
        <title>Revisiting the worldwide diversity of Leptospira species in the environment.</title>
        <authorList>
            <person name="Vincent A.T."/>
            <person name="Schiettekatte O."/>
            <person name="Bourhy P."/>
            <person name="Veyrier F.J."/>
            <person name="Picardeau M."/>
        </authorList>
    </citation>
    <scope>NUCLEOTIDE SEQUENCE [LARGE SCALE GENOMIC DNA]</scope>
    <source>
        <strain evidence="2">SSS9</strain>
    </source>
</reference>
<feature type="transmembrane region" description="Helical" evidence="1">
    <location>
        <begin position="38"/>
        <end position="59"/>
    </location>
</feature>